<evidence type="ECO:0000313" key="2">
    <source>
        <dbReference type="EMBL" id="MDU0366394.1"/>
    </source>
</evidence>
<organism evidence="2 3">
    <name type="scientific">Microbacterium galbum</name>
    <dbReference type="NCBI Taxonomy" id="3075994"/>
    <lineage>
        <taxon>Bacteria</taxon>
        <taxon>Bacillati</taxon>
        <taxon>Actinomycetota</taxon>
        <taxon>Actinomycetes</taxon>
        <taxon>Micrococcales</taxon>
        <taxon>Microbacteriaceae</taxon>
        <taxon>Microbacterium</taxon>
    </lineage>
</organism>
<dbReference type="GO" id="GO:0016740">
    <property type="term" value="F:transferase activity"/>
    <property type="evidence" value="ECO:0007669"/>
    <property type="project" value="UniProtKB-KW"/>
</dbReference>
<sequence length="353" mass="38428">MKNSDVFIAAHGQDDNVGDPALRRAMLDGLALGRRRHILVGTASHAYINALGLRADDVTYKSRREWQLAAFRHALLGRAAFVSNAGEIQLNRRRLRINRVDRLLVGLIRLRGGAAITTGLGVRNPSGSPSAMLTSLSRACQITTWRDEESRRFARSGSVRPDWAFALGSSGDDLKPDGRALLVVSMRGDTADLTAEWREAVAELQSGLDLELVIVSQVERDVERGDQIGADLGANVHPWHAGDHLAAEADLREVYRRARVVVSDRLHVLIFAATEGAVPLYLPNVESSKIPRTMAAAGLVEHHVSPSDERLVERVATLVAEQTMLVTRVENARAQLRELSAAMNALISGGGAR</sequence>
<dbReference type="Pfam" id="PF04230">
    <property type="entry name" value="PS_pyruv_trans"/>
    <property type="match status" value="1"/>
</dbReference>
<comment type="caution">
    <text evidence="2">The sequence shown here is derived from an EMBL/GenBank/DDBJ whole genome shotgun (WGS) entry which is preliminary data.</text>
</comment>
<proteinExistence type="predicted"/>
<name>A0ABU3T4U3_9MICO</name>
<keyword evidence="2" id="KW-0808">Transferase</keyword>
<dbReference type="InterPro" id="IPR007345">
    <property type="entry name" value="Polysacch_pyruvyl_Trfase"/>
</dbReference>
<dbReference type="EMBL" id="JAWDIS010000001">
    <property type="protein sequence ID" value="MDU0366394.1"/>
    <property type="molecule type" value="Genomic_DNA"/>
</dbReference>
<keyword evidence="3" id="KW-1185">Reference proteome</keyword>
<dbReference type="RefSeq" id="WP_315993627.1">
    <property type="nucleotide sequence ID" value="NZ_JAWDIS010000001.1"/>
</dbReference>
<gene>
    <name evidence="2" type="ORF">RWH45_04140</name>
</gene>
<reference evidence="2 3" key="1">
    <citation type="submission" date="2023-09" db="EMBL/GenBank/DDBJ databases">
        <title>Microbacterium fusihabitans sp. nov., Microbacterium phycihabitans sp. nov., and Microbacterium cervinum sp. nov., isolated from dried seaweeds of beach.</title>
        <authorList>
            <person name="Lee S.D."/>
        </authorList>
    </citation>
    <scope>NUCLEOTIDE SEQUENCE [LARGE SCALE GENOMIC DNA]</scope>
    <source>
        <strain evidence="2 3">KSW4-17</strain>
    </source>
</reference>
<accession>A0ABU3T4U3</accession>
<evidence type="ECO:0000259" key="1">
    <source>
        <dbReference type="Pfam" id="PF04230"/>
    </source>
</evidence>
<evidence type="ECO:0000313" key="3">
    <source>
        <dbReference type="Proteomes" id="UP001263371"/>
    </source>
</evidence>
<protein>
    <submittedName>
        <fullName evidence="2">Polysaccharide pyruvyl transferase family protein</fullName>
    </submittedName>
</protein>
<dbReference type="Proteomes" id="UP001263371">
    <property type="component" value="Unassembled WGS sequence"/>
</dbReference>
<feature type="domain" description="Polysaccharide pyruvyl transferase" evidence="1">
    <location>
        <begin position="119"/>
        <end position="276"/>
    </location>
</feature>